<dbReference type="NCBIfam" id="NF045758">
    <property type="entry name" value="YlxM"/>
    <property type="match status" value="1"/>
</dbReference>
<dbReference type="NCBIfam" id="NF001068">
    <property type="entry name" value="PRK00118.1-4"/>
    <property type="match status" value="1"/>
</dbReference>
<name>A0ABW4J8Y7_9LACO</name>
<dbReference type="InterPro" id="IPR013324">
    <property type="entry name" value="RNA_pol_sigma_r3/r4-like"/>
</dbReference>
<dbReference type="PANTHER" id="PTHR40083">
    <property type="entry name" value="UPF0122 PROTEIN CBO2450/CLC_2298"/>
    <property type="match status" value="1"/>
</dbReference>
<dbReference type="InterPro" id="IPR054831">
    <property type="entry name" value="UPF0122_fam_protein"/>
</dbReference>
<dbReference type="GO" id="GO:0003677">
    <property type="term" value="F:DNA binding"/>
    <property type="evidence" value="ECO:0007669"/>
    <property type="project" value="UniProtKB-KW"/>
</dbReference>
<dbReference type="EMBL" id="JBHTOP010000026">
    <property type="protein sequence ID" value="MFD1672824.1"/>
    <property type="molecule type" value="Genomic_DNA"/>
</dbReference>
<dbReference type="InterPro" id="IPR036388">
    <property type="entry name" value="WH-like_DNA-bd_sf"/>
</dbReference>
<reference evidence="5" key="1">
    <citation type="journal article" date="2019" name="Int. J. Syst. Evol. Microbiol.">
        <title>The Global Catalogue of Microorganisms (GCM) 10K type strain sequencing project: providing services to taxonomists for standard genome sequencing and annotation.</title>
        <authorList>
            <consortium name="The Broad Institute Genomics Platform"/>
            <consortium name="The Broad Institute Genome Sequencing Center for Infectious Disease"/>
            <person name="Wu L."/>
            <person name="Ma J."/>
        </authorList>
    </citation>
    <scope>NUCLEOTIDE SEQUENCE [LARGE SCALE GENOMIC DNA]</scope>
    <source>
        <strain evidence="5">CCM 8896</strain>
    </source>
</reference>
<comment type="similarity">
    <text evidence="1 3">Belongs to the UPF0122 family.</text>
</comment>
<dbReference type="SUPFAM" id="SSF88659">
    <property type="entry name" value="Sigma3 and sigma4 domains of RNA polymerase sigma factors"/>
    <property type="match status" value="1"/>
</dbReference>
<dbReference type="Proteomes" id="UP001597267">
    <property type="component" value="Unassembled WGS sequence"/>
</dbReference>
<evidence type="ECO:0000313" key="5">
    <source>
        <dbReference type="Proteomes" id="UP001597267"/>
    </source>
</evidence>
<dbReference type="NCBIfam" id="NF001070">
    <property type="entry name" value="PRK00118.1-6"/>
    <property type="match status" value="1"/>
</dbReference>
<proteinExistence type="inferred from homology"/>
<evidence type="ECO:0000256" key="1">
    <source>
        <dbReference type="ARBA" id="ARBA00008720"/>
    </source>
</evidence>
<dbReference type="HAMAP" id="MF_00245">
    <property type="entry name" value="UPF0122"/>
    <property type="match status" value="1"/>
</dbReference>
<keyword evidence="4" id="KW-0238">DNA-binding</keyword>
<dbReference type="RefSeq" id="WP_125713057.1">
    <property type="nucleotide sequence ID" value="NZ_JBHTOP010000026.1"/>
</dbReference>
<evidence type="ECO:0000256" key="3">
    <source>
        <dbReference type="HAMAP-Rule" id="MF_00245"/>
    </source>
</evidence>
<dbReference type="Pfam" id="PF04297">
    <property type="entry name" value="UPF0122"/>
    <property type="match status" value="1"/>
</dbReference>
<protein>
    <recommendedName>
        <fullName evidence="3">UPF0122 protein ACFQ5M_11995</fullName>
    </recommendedName>
</protein>
<evidence type="ECO:0000313" key="4">
    <source>
        <dbReference type="EMBL" id="MFD1672824.1"/>
    </source>
</evidence>
<keyword evidence="5" id="KW-1185">Reference proteome</keyword>
<organism evidence="4 5">
    <name type="scientific">Agrilactobacillus yilanensis</name>
    <dbReference type="NCBI Taxonomy" id="2485997"/>
    <lineage>
        <taxon>Bacteria</taxon>
        <taxon>Bacillati</taxon>
        <taxon>Bacillota</taxon>
        <taxon>Bacilli</taxon>
        <taxon>Lactobacillales</taxon>
        <taxon>Lactobacillaceae</taxon>
        <taxon>Agrilactobacillus</taxon>
    </lineage>
</organism>
<comment type="function">
    <text evidence="2 3">Might take part in the signal recognition particle (SRP) pathway. This is inferred from the conservation of its genetic proximity to ftsY/ffh. May be a regulatory protein.</text>
</comment>
<accession>A0ABW4J8Y7</accession>
<comment type="caution">
    <text evidence="4">The sequence shown here is derived from an EMBL/GenBank/DDBJ whole genome shotgun (WGS) entry which is preliminary data.</text>
</comment>
<gene>
    <name evidence="4" type="ORF">ACFQ5M_11995</name>
</gene>
<dbReference type="InterPro" id="IPR007394">
    <property type="entry name" value="UPF0122"/>
</dbReference>
<evidence type="ECO:0000256" key="2">
    <source>
        <dbReference type="ARBA" id="ARBA00024764"/>
    </source>
</evidence>
<dbReference type="Gene3D" id="1.10.10.10">
    <property type="entry name" value="Winged helix-like DNA-binding domain superfamily/Winged helix DNA-binding domain"/>
    <property type="match status" value="1"/>
</dbReference>
<dbReference type="PANTHER" id="PTHR40083:SF1">
    <property type="entry name" value="UPF0122 PROTEIN YLXM"/>
    <property type="match status" value="1"/>
</dbReference>
<sequence length="113" mass="13472">MELAKNNRINELFDFYGSLLTTKQHDYIQFYYRDDYSLGEIAETFSVSRQAVYDNIHRTEAILNDYEKKLKLYAHYQEQAKATEQLQDYIAKNHPDDRVLINLVQQIETTLDD</sequence>